<comment type="catalytic activity">
    <reaction evidence="3">
        <text>thiosulfate + hydrogen cyanide = thiocyanate + sulfite + 2 H(+)</text>
        <dbReference type="Rhea" id="RHEA:16881"/>
        <dbReference type="ChEBI" id="CHEBI:15378"/>
        <dbReference type="ChEBI" id="CHEBI:17359"/>
        <dbReference type="ChEBI" id="CHEBI:18022"/>
        <dbReference type="ChEBI" id="CHEBI:18407"/>
        <dbReference type="ChEBI" id="CHEBI:33542"/>
        <dbReference type="EC" id="2.8.1.1"/>
    </reaction>
</comment>
<feature type="domain" description="Rhodanese" evidence="4">
    <location>
        <begin position="17"/>
        <end position="109"/>
    </location>
</feature>
<dbReference type="SUPFAM" id="SSF52821">
    <property type="entry name" value="Rhodanese/Cell cycle control phosphatase"/>
    <property type="match status" value="3"/>
</dbReference>
<reference evidence="5 6" key="1">
    <citation type="submission" date="2023-10" db="EMBL/GenBank/DDBJ databases">
        <title>Development of a sustainable strategy for remediation of hydrocarbon-contaminated territories based on the waste exchange concept.</title>
        <authorList>
            <person name="Krivoruchko A."/>
        </authorList>
    </citation>
    <scope>NUCLEOTIDE SEQUENCE [LARGE SCALE GENOMIC DNA]</scope>
    <source>
        <strain evidence="5 6">IEGM 1203</strain>
    </source>
</reference>
<dbReference type="PROSITE" id="PS50206">
    <property type="entry name" value="RHODANESE_3"/>
    <property type="match status" value="2"/>
</dbReference>
<dbReference type="PANTHER" id="PTHR43855">
    <property type="entry name" value="THIOSULFATE SULFURTRANSFERASE"/>
    <property type="match status" value="1"/>
</dbReference>
<dbReference type="EC" id="2.8.1.1" evidence="1"/>
<dbReference type="RefSeq" id="WP_317546304.1">
    <property type="nucleotide sequence ID" value="NZ_JAWLKB010000066.1"/>
</dbReference>
<comment type="caution">
    <text evidence="5">The sequence shown here is derived from an EMBL/GenBank/DDBJ whole genome shotgun (WGS) entry which is preliminary data.</text>
</comment>
<dbReference type="InterPro" id="IPR036873">
    <property type="entry name" value="Rhodanese-like_dom_sf"/>
</dbReference>
<dbReference type="Pfam" id="PF00581">
    <property type="entry name" value="Rhodanese"/>
    <property type="match status" value="2"/>
</dbReference>
<dbReference type="EMBL" id="JAWLKB010000066">
    <property type="protein sequence ID" value="MDV6271680.1"/>
    <property type="molecule type" value="Genomic_DNA"/>
</dbReference>
<dbReference type="Proteomes" id="UP001185927">
    <property type="component" value="Unassembled WGS sequence"/>
</dbReference>
<evidence type="ECO:0000259" key="4">
    <source>
        <dbReference type="PROSITE" id="PS50206"/>
    </source>
</evidence>
<evidence type="ECO:0000256" key="2">
    <source>
        <dbReference type="ARBA" id="ARBA00022737"/>
    </source>
</evidence>
<keyword evidence="2" id="KW-0677">Repeat</keyword>
<evidence type="ECO:0000256" key="1">
    <source>
        <dbReference type="ARBA" id="ARBA00012245"/>
    </source>
</evidence>
<dbReference type="PANTHER" id="PTHR43855:SF1">
    <property type="entry name" value="THIOSULFATE SULFURTRANSFERASE"/>
    <property type="match status" value="1"/>
</dbReference>
<protein>
    <recommendedName>
        <fullName evidence="1">thiosulfate sulfurtransferase</fullName>
        <ecNumber evidence="1">2.8.1.1</ecNumber>
    </recommendedName>
</protein>
<sequence>MNHRSIGAAQLHTLLGGTGELALIDIREVEDFRCSHIYHAAYLPASWSEGRAARVAALVPRRETTVVLVGDDPVVQREAALWIEWGYRDVRVLDGATDSWTAFGGRAFRNLCVPSKALAESARERFETPSVSVAELASRIDGRRPPVIVDVRSGAEYEEGSIPGALGLPGGELVASIGKILEDGDREVVVTCAGRTRAIFATQSLRDAGLPNPVVFLEGGTTAWTAAGRSLEPGARTVPDTHRWPTSLPDVEGYDAGIPRIDRAGVDELLADPNRTTYLIDPRLVPGAIPAGISGVRHVPGGQLVEAVDEYVPVLRARVVLVDDAPYVRAVALARWLRASRLVEVFVFDSAAPQSHPIDDLPTPTGSHAAPEGVDGLELDVRKWSLGLPQLAESEPGGGFAL</sequence>
<dbReference type="Gene3D" id="3.40.250.10">
    <property type="entry name" value="Rhodanese-like domain"/>
    <property type="match status" value="2"/>
</dbReference>
<proteinExistence type="predicted"/>
<dbReference type="InterPro" id="IPR001763">
    <property type="entry name" value="Rhodanese-like_dom"/>
</dbReference>
<keyword evidence="6" id="KW-1185">Reference proteome</keyword>
<evidence type="ECO:0000256" key="3">
    <source>
        <dbReference type="ARBA" id="ARBA00047549"/>
    </source>
</evidence>
<gene>
    <name evidence="5" type="ORF">R3Q16_34385</name>
</gene>
<accession>A0ABU4C5I6</accession>
<organism evidence="5 6">
    <name type="scientific">Rhodococcus globerulus</name>
    <dbReference type="NCBI Taxonomy" id="33008"/>
    <lineage>
        <taxon>Bacteria</taxon>
        <taxon>Bacillati</taxon>
        <taxon>Actinomycetota</taxon>
        <taxon>Actinomycetes</taxon>
        <taxon>Mycobacteriales</taxon>
        <taxon>Nocardiaceae</taxon>
        <taxon>Rhodococcus</taxon>
    </lineage>
</organism>
<dbReference type="SMART" id="SM00450">
    <property type="entry name" value="RHOD"/>
    <property type="match status" value="2"/>
</dbReference>
<evidence type="ECO:0000313" key="6">
    <source>
        <dbReference type="Proteomes" id="UP001185927"/>
    </source>
</evidence>
<name>A0ABU4C5I6_RHOGO</name>
<feature type="domain" description="Rhodanese" evidence="4">
    <location>
        <begin position="142"/>
        <end position="233"/>
    </location>
</feature>
<evidence type="ECO:0000313" key="5">
    <source>
        <dbReference type="EMBL" id="MDV6271680.1"/>
    </source>
</evidence>
<dbReference type="InterPro" id="IPR051126">
    <property type="entry name" value="Thiosulfate_sulfurtransferase"/>
</dbReference>